<keyword evidence="8" id="KW-1185">Reference proteome</keyword>
<feature type="domain" description="Myb-like" evidence="5">
    <location>
        <begin position="141"/>
        <end position="192"/>
    </location>
</feature>
<comment type="caution">
    <text evidence="7">The sequence shown here is derived from an EMBL/GenBank/DDBJ whole genome shotgun (WGS) entry which is preliminary data.</text>
</comment>
<organism evidence="7 8">
    <name type="scientific">Tritrichomonas musculus</name>
    <dbReference type="NCBI Taxonomy" id="1915356"/>
    <lineage>
        <taxon>Eukaryota</taxon>
        <taxon>Metamonada</taxon>
        <taxon>Parabasalia</taxon>
        <taxon>Tritrichomonadida</taxon>
        <taxon>Tritrichomonadidae</taxon>
        <taxon>Tritrichomonas</taxon>
    </lineage>
</organism>
<dbReference type="Proteomes" id="UP001470230">
    <property type="component" value="Unassembled WGS sequence"/>
</dbReference>
<keyword evidence="4" id="KW-0539">Nucleus</keyword>
<dbReference type="CDD" id="cd00167">
    <property type="entry name" value="SANT"/>
    <property type="match status" value="2"/>
</dbReference>
<keyword evidence="2" id="KW-0238">DNA-binding</keyword>
<evidence type="ECO:0000256" key="2">
    <source>
        <dbReference type="ARBA" id="ARBA00023125"/>
    </source>
</evidence>
<keyword evidence="3" id="KW-0804">Transcription</keyword>
<evidence type="ECO:0000256" key="3">
    <source>
        <dbReference type="ARBA" id="ARBA00023163"/>
    </source>
</evidence>
<dbReference type="InterPro" id="IPR017930">
    <property type="entry name" value="Myb_dom"/>
</dbReference>
<name>A0ABR2IP22_9EUKA</name>
<evidence type="ECO:0000256" key="4">
    <source>
        <dbReference type="ARBA" id="ARBA00023242"/>
    </source>
</evidence>
<dbReference type="Pfam" id="PF13921">
    <property type="entry name" value="Myb_DNA-bind_6"/>
    <property type="match status" value="1"/>
</dbReference>
<dbReference type="InterPro" id="IPR051575">
    <property type="entry name" value="Myb-like_DNA-bd"/>
</dbReference>
<dbReference type="Gene3D" id="1.10.10.60">
    <property type="entry name" value="Homeodomain-like"/>
    <property type="match status" value="2"/>
</dbReference>
<feature type="domain" description="HTH myb-type" evidence="6">
    <location>
        <begin position="92"/>
        <end position="136"/>
    </location>
</feature>
<dbReference type="SMART" id="SM00717">
    <property type="entry name" value="SANT"/>
    <property type="match status" value="2"/>
</dbReference>
<dbReference type="PROSITE" id="PS50090">
    <property type="entry name" value="MYB_LIKE"/>
    <property type="match status" value="2"/>
</dbReference>
<reference evidence="7 8" key="1">
    <citation type="submission" date="2024-04" db="EMBL/GenBank/DDBJ databases">
        <title>Tritrichomonas musculus Genome.</title>
        <authorList>
            <person name="Alves-Ferreira E."/>
            <person name="Grigg M."/>
            <person name="Lorenzi H."/>
            <person name="Galac M."/>
        </authorList>
    </citation>
    <scope>NUCLEOTIDE SEQUENCE [LARGE SCALE GENOMIC DNA]</scope>
    <source>
        <strain evidence="7 8">EAF2021</strain>
    </source>
</reference>
<keyword evidence="1" id="KW-0805">Transcription regulation</keyword>
<accession>A0ABR2IP22</accession>
<protein>
    <recommendedName>
        <fullName evidence="9">Myb-like DNA-binding domain containing protein</fullName>
    </recommendedName>
</protein>
<evidence type="ECO:0008006" key="9">
    <source>
        <dbReference type="Google" id="ProtNLM"/>
    </source>
</evidence>
<evidence type="ECO:0000313" key="7">
    <source>
        <dbReference type="EMBL" id="KAK8866307.1"/>
    </source>
</evidence>
<evidence type="ECO:0000259" key="6">
    <source>
        <dbReference type="PROSITE" id="PS51294"/>
    </source>
</evidence>
<dbReference type="InterPro" id="IPR001005">
    <property type="entry name" value="SANT/Myb"/>
</dbReference>
<dbReference type="EMBL" id="JAPFFF010000015">
    <property type="protein sequence ID" value="KAK8866307.1"/>
    <property type="molecule type" value="Genomic_DNA"/>
</dbReference>
<evidence type="ECO:0000313" key="8">
    <source>
        <dbReference type="Proteomes" id="UP001470230"/>
    </source>
</evidence>
<dbReference type="SUPFAM" id="SSF46689">
    <property type="entry name" value="Homeodomain-like"/>
    <property type="match status" value="2"/>
</dbReference>
<dbReference type="PANTHER" id="PTHR46621">
    <property type="entry name" value="SNRNA-ACTIVATING PROTEIN COMPLEX SUBUNIT 4"/>
    <property type="match status" value="1"/>
</dbReference>
<dbReference type="PANTHER" id="PTHR46621:SF1">
    <property type="entry name" value="SNRNA-ACTIVATING PROTEIN COMPLEX SUBUNIT 4"/>
    <property type="match status" value="1"/>
</dbReference>
<feature type="domain" description="Myb-like" evidence="5">
    <location>
        <begin position="96"/>
        <end position="140"/>
    </location>
</feature>
<proteinExistence type="predicted"/>
<evidence type="ECO:0000256" key="1">
    <source>
        <dbReference type="ARBA" id="ARBA00023015"/>
    </source>
</evidence>
<sequence>MTDTMIQSSPLIAVGMQYVHDGYPNLSSSDQQALESALSMFLSNRLTFKETSPIFMRTIGSKKPLNRILAILQTPEQPIPDSVGKRFQYVNKSRHWTSYEDRRLLAAIHRYGCNNWMAVATFVGNNRSKGQCCQRWARGLNPEIKKDKWLPEEEELLLKLVNSGEYKSWASIAAKMKIRSDVQCRYHYKLMTGSETLKYETIAQFPNSKIEICSPPSIILEEKQRIILPSIHTFFDESNQMKIALCSARIPQISQLNSIESFAS</sequence>
<feature type="domain" description="HTH myb-type" evidence="6">
    <location>
        <begin position="141"/>
        <end position="196"/>
    </location>
</feature>
<gene>
    <name evidence="7" type="ORF">M9Y10_009267</name>
</gene>
<dbReference type="PROSITE" id="PS51294">
    <property type="entry name" value="HTH_MYB"/>
    <property type="match status" value="2"/>
</dbReference>
<dbReference type="InterPro" id="IPR009057">
    <property type="entry name" value="Homeodomain-like_sf"/>
</dbReference>
<evidence type="ECO:0000259" key="5">
    <source>
        <dbReference type="PROSITE" id="PS50090"/>
    </source>
</evidence>